<organism evidence="1 2">
    <name type="scientific">Brachionus calyciflorus</name>
    <dbReference type="NCBI Taxonomy" id="104777"/>
    <lineage>
        <taxon>Eukaryota</taxon>
        <taxon>Metazoa</taxon>
        <taxon>Spiralia</taxon>
        <taxon>Gnathifera</taxon>
        <taxon>Rotifera</taxon>
        <taxon>Eurotatoria</taxon>
        <taxon>Monogononta</taxon>
        <taxon>Pseudotrocha</taxon>
        <taxon>Ploima</taxon>
        <taxon>Brachionidae</taxon>
        <taxon>Brachionus</taxon>
    </lineage>
</organism>
<comment type="caution">
    <text evidence="1">The sequence shown here is derived from an EMBL/GenBank/DDBJ whole genome shotgun (WGS) entry which is preliminary data.</text>
</comment>
<accession>A0A814N824</accession>
<evidence type="ECO:0000313" key="1">
    <source>
        <dbReference type="EMBL" id="CAF1088112.1"/>
    </source>
</evidence>
<dbReference type="InterPro" id="IPR012337">
    <property type="entry name" value="RNaseH-like_sf"/>
</dbReference>
<dbReference type="GO" id="GO:0006357">
    <property type="term" value="P:regulation of transcription by RNA polymerase II"/>
    <property type="evidence" value="ECO:0007669"/>
    <property type="project" value="TreeGrafter"/>
</dbReference>
<sequence>MTLKKIKLALYSDSDSDEYEEASSESQSSCTLKKQTALNSRLVDFIVLNNLPFSVVDTIEFEKLMKEAIPTYSVPCRQTVSNNLLPEKGNLVKEKLELSKIEFCSLTCDILNSNSNMSYLGDTVHFLNESFILTSRLLCLKYLEFSYTSDNMILKYNNKRVFKIVCDSGSNMKSAVECINLYIPCCAHKFNLCANDILKIKNIETKIVNKDNNFTKDLSIKDFDENGLLKNTIIDQETREKVEEKKLYELRLNLRTPSQKLKNLLVPLSIVTI</sequence>
<dbReference type="InterPro" id="IPR052717">
    <property type="entry name" value="Vacuolar_transposase_reg"/>
</dbReference>
<dbReference type="SUPFAM" id="SSF140996">
    <property type="entry name" value="Hermes dimerisation domain"/>
    <property type="match status" value="1"/>
</dbReference>
<name>A0A814N824_9BILA</name>
<gene>
    <name evidence="1" type="ORF">OXX778_LOCUS20528</name>
</gene>
<proteinExistence type="predicted"/>
<protein>
    <submittedName>
        <fullName evidence="1">Uncharacterized protein</fullName>
    </submittedName>
</protein>
<evidence type="ECO:0000313" key="2">
    <source>
        <dbReference type="Proteomes" id="UP000663879"/>
    </source>
</evidence>
<dbReference type="AlphaFoldDB" id="A0A814N824"/>
<dbReference type="GO" id="GO:0005634">
    <property type="term" value="C:nucleus"/>
    <property type="evidence" value="ECO:0007669"/>
    <property type="project" value="TreeGrafter"/>
</dbReference>
<keyword evidence="2" id="KW-1185">Reference proteome</keyword>
<dbReference type="SUPFAM" id="SSF53098">
    <property type="entry name" value="Ribonuclease H-like"/>
    <property type="match status" value="1"/>
</dbReference>
<reference evidence="1" key="1">
    <citation type="submission" date="2021-02" db="EMBL/GenBank/DDBJ databases">
        <authorList>
            <person name="Nowell W R."/>
        </authorList>
    </citation>
    <scope>NUCLEOTIDE SEQUENCE</scope>
    <source>
        <strain evidence="1">Ploen Becks lab</strain>
    </source>
</reference>
<dbReference type="PANTHER" id="PTHR46169">
    <property type="entry name" value="DNA REPLICATION-RELATED ELEMENT FACTOR, ISOFORM A"/>
    <property type="match status" value="1"/>
</dbReference>
<dbReference type="OrthoDB" id="1607513at2759"/>
<dbReference type="EMBL" id="CAJNOC010006898">
    <property type="protein sequence ID" value="CAF1088112.1"/>
    <property type="molecule type" value="Genomic_DNA"/>
</dbReference>
<dbReference type="Proteomes" id="UP000663879">
    <property type="component" value="Unassembled WGS sequence"/>
</dbReference>
<dbReference type="PANTHER" id="PTHR46169:SF29">
    <property type="entry name" value="DNA REPLICATION-RELATED ELEMENT FACTOR, ISOFORM A"/>
    <property type="match status" value="1"/>
</dbReference>